<evidence type="ECO:0000313" key="2">
    <source>
        <dbReference type="EMBL" id="KAG0556317.1"/>
    </source>
</evidence>
<organism evidence="2 3">
    <name type="scientific">Ceratodon purpureus</name>
    <name type="common">Fire moss</name>
    <name type="synonym">Dicranum purpureum</name>
    <dbReference type="NCBI Taxonomy" id="3225"/>
    <lineage>
        <taxon>Eukaryota</taxon>
        <taxon>Viridiplantae</taxon>
        <taxon>Streptophyta</taxon>
        <taxon>Embryophyta</taxon>
        <taxon>Bryophyta</taxon>
        <taxon>Bryophytina</taxon>
        <taxon>Bryopsida</taxon>
        <taxon>Dicranidae</taxon>
        <taxon>Pseudoditrichales</taxon>
        <taxon>Ditrichaceae</taxon>
        <taxon>Ceratodon</taxon>
    </lineage>
</organism>
<evidence type="ECO:0000313" key="3">
    <source>
        <dbReference type="Proteomes" id="UP000822688"/>
    </source>
</evidence>
<proteinExistence type="predicted"/>
<keyword evidence="3" id="KW-1185">Reference proteome</keyword>
<feature type="compositionally biased region" description="Basic residues" evidence="1">
    <location>
        <begin position="56"/>
        <end position="72"/>
    </location>
</feature>
<evidence type="ECO:0000256" key="1">
    <source>
        <dbReference type="SAM" id="MobiDB-lite"/>
    </source>
</evidence>
<gene>
    <name evidence="2" type="ORF">KC19_11G043500</name>
</gene>
<protein>
    <submittedName>
        <fullName evidence="2">Uncharacterized protein</fullName>
    </submittedName>
</protein>
<sequence length="120" mass="13330">MTPTIHSPRSTTRLQHCPSNADLSYHCNAPVSHYIAPHLQTTALPSPMLQPPPPIVHRHPRHRRHLVPHHLHQTNTKAPTPPTIPPQPPPSPHSSHLPIPSLPIPQKPLPHKNTQSSTQT</sequence>
<dbReference type="EMBL" id="CM026432">
    <property type="protein sequence ID" value="KAG0556317.1"/>
    <property type="molecule type" value="Genomic_DNA"/>
</dbReference>
<accession>A0A8T0GCT3</accession>
<comment type="caution">
    <text evidence="2">The sequence shown here is derived from an EMBL/GenBank/DDBJ whole genome shotgun (WGS) entry which is preliminary data.</text>
</comment>
<dbReference type="Proteomes" id="UP000822688">
    <property type="component" value="Chromosome 11"/>
</dbReference>
<name>A0A8T0GCT3_CERPU</name>
<dbReference type="AlphaFoldDB" id="A0A8T0GCT3"/>
<reference evidence="2 3" key="1">
    <citation type="submission" date="2020-06" db="EMBL/GenBank/DDBJ databases">
        <title>WGS assembly of Ceratodon purpureus strain R40.</title>
        <authorList>
            <person name="Carey S.B."/>
            <person name="Jenkins J."/>
            <person name="Shu S."/>
            <person name="Lovell J.T."/>
            <person name="Sreedasyam A."/>
            <person name="Maumus F."/>
            <person name="Tiley G.P."/>
            <person name="Fernandez-Pozo N."/>
            <person name="Barry K."/>
            <person name="Chen C."/>
            <person name="Wang M."/>
            <person name="Lipzen A."/>
            <person name="Daum C."/>
            <person name="Saski C.A."/>
            <person name="Payton A.C."/>
            <person name="Mcbreen J.C."/>
            <person name="Conrad R.E."/>
            <person name="Kollar L.M."/>
            <person name="Olsson S."/>
            <person name="Huttunen S."/>
            <person name="Landis J.B."/>
            <person name="Wickett N.J."/>
            <person name="Johnson M.G."/>
            <person name="Rensing S.A."/>
            <person name="Grimwood J."/>
            <person name="Schmutz J."/>
            <person name="Mcdaniel S.F."/>
        </authorList>
    </citation>
    <scope>NUCLEOTIDE SEQUENCE [LARGE SCALE GENOMIC DNA]</scope>
    <source>
        <strain evidence="2 3">R40</strain>
    </source>
</reference>
<feature type="compositionally biased region" description="Pro residues" evidence="1">
    <location>
        <begin position="79"/>
        <end position="92"/>
    </location>
</feature>
<feature type="region of interest" description="Disordered" evidence="1">
    <location>
        <begin position="44"/>
        <end position="120"/>
    </location>
</feature>